<dbReference type="AlphaFoldDB" id="A0A8S2EFH5"/>
<dbReference type="Proteomes" id="UP000682733">
    <property type="component" value="Unassembled WGS sequence"/>
</dbReference>
<dbReference type="EMBL" id="CAJOBA010023915">
    <property type="protein sequence ID" value="CAF3924238.1"/>
    <property type="molecule type" value="Genomic_DNA"/>
</dbReference>
<accession>A0A8S2EFH5</accession>
<sequence>MSCGDDVNRDASGLTVTLTTLVFDTFLNDDKFHIILAFQMSQNDPIIRPLSSRRFVGIQTSSLIPEQFQWNQQYNVGYLEPKTMNLSVLDNSASITPSLVSDYSTGLPSWMNTSSAKSFIDTRTSSSLIPEQYQWSQQSNVGYLQSETAKTSTWNDLLTFLVDDCSSYSENNETKWKNIFGSNDVEEPEGWSN</sequence>
<dbReference type="EMBL" id="CAJNOK010011243">
    <property type="protein sequence ID" value="CAF1135655.1"/>
    <property type="molecule type" value="Genomic_DNA"/>
</dbReference>
<gene>
    <name evidence="1" type="ORF">OVA965_LOCUS20872</name>
    <name evidence="2" type="ORF">TMI583_LOCUS21384</name>
</gene>
<organism evidence="1 3">
    <name type="scientific">Didymodactylos carnosus</name>
    <dbReference type="NCBI Taxonomy" id="1234261"/>
    <lineage>
        <taxon>Eukaryota</taxon>
        <taxon>Metazoa</taxon>
        <taxon>Spiralia</taxon>
        <taxon>Gnathifera</taxon>
        <taxon>Rotifera</taxon>
        <taxon>Eurotatoria</taxon>
        <taxon>Bdelloidea</taxon>
        <taxon>Philodinida</taxon>
        <taxon>Philodinidae</taxon>
        <taxon>Didymodactylos</taxon>
    </lineage>
</organism>
<dbReference type="Proteomes" id="UP000677228">
    <property type="component" value="Unassembled WGS sequence"/>
</dbReference>
<name>A0A8S2EFH5_9BILA</name>
<comment type="caution">
    <text evidence="1">The sequence shown here is derived from an EMBL/GenBank/DDBJ whole genome shotgun (WGS) entry which is preliminary data.</text>
</comment>
<protein>
    <submittedName>
        <fullName evidence="1">Uncharacterized protein</fullName>
    </submittedName>
</protein>
<evidence type="ECO:0000313" key="1">
    <source>
        <dbReference type="EMBL" id="CAF1135655.1"/>
    </source>
</evidence>
<reference evidence="1" key="1">
    <citation type="submission" date="2021-02" db="EMBL/GenBank/DDBJ databases">
        <authorList>
            <person name="Nowell W R."/>
        </authorList>
    </citation>
    <scope>NUCLEOTIDE SEQUENCE</scope>
</reference>
<proteinExistence type="predicted"/>
<evidence type="ECO:0000313" key="3">
    <source>
        <dbReference type="Proteomes" id="UP000677228"/>
    </source>
</evidence>
<evidence type="ECO:0000313" key="2">
    <source>
        <dbReference type="EMBL" id="CAF3924238.1"/>
    </source>
</evidence>